<dbReference type="EMBL" id="BABT02000106">
    <property type="protein sequence ID" value="GAA96656.1"/>
    <property type="molecule type" value="Genomic_DNA"/>
</dbReference>
<name>G7E1E6_MIXOS</name>
<reference evidence="3 4" key="2">
    <citation type="journal article" date="2012" name="Open Biol.">
        <title>Characteristics of nucleosomes and linker DNA regions on the genome of the basidiomycete Mixia osmundae revealed by mono- and dinucleosome mapping.</title>
        <authorList>
            <person name="Nishida H."/>
            <person name="Kondo S."/>
            <person name="Matsumoto T."/>
            <person name="Suzuki Y."/>
            <person name="Yoshikawa H."/>
            <person name="Taylor T.D."/>
            <person name="Sugiyama J."/>
        </authorList>
    </citation>
    <scope>NUCLEOTIDE SEQUENCE [LARGE SCALE GENOMIC DNA]</scope>
    <source>
        <strain evidence="4">CBS 9802 / IAM 14324 / JCM 22182 / KY 12970</strain>
    </source>
</reference>
<dbReference type="HOGENOM" id="CLU_523838_0_0_1"/>
<feature type="transmembrane region" description="Helical" evidence="1">
    <location>
        <begin position="179"/>
        <end position="200"/>
    </location>
</feature>
<dbReference type="InParanoid" id="G7E1E6"/>
<sequence length="520" mass="56972">MFAILAIFLAAISFVLGAPATDLAASNELVKRDCPAADLTYLSIIADGVPIVNLHWCSSVAAGADGSSWSNTNPSTPKTHFHFGGVEHVRDGYTMNTWTVRGATQGGITFAFTFAFFFKDRSIYFVSLWDVMYVTSVINQDQIQYKIVIDVCVSRQSDRAMCFTYGVPSSLRRSSHTKMSFAFMAAVLAAISSVLAAPAYDMATARTLTKRFCPAVDVTYLAIFAKEADSLPVIDLHWCCVPGTSWDGSSWQNINPSTPDTHFHFVGAALVRDGYTMNAWNVHGFENGIPFSFTLAVYFKGASIYFASLWGATRGDAIIADSLMVFNLEIDYIDRLHWQTPRSHGSKPRNSFRVSPRMKMIACKIIASFATISLALAGPVSIKSAHTRTLDKRGCSASNAVSLSVTDTDTKATLIKLHWCSEYSPKASGKMFNNYDAHSSLHFAFLSGGAETEGFAFNSFKVTGSDESNKPFKFFLTYYFQTATDKVTRATVAGLDLDGKSHDIDYVLEQAGTVVGPWPF</sequence>
<keyword evidence="1" id="KW-0812">Transmembrane</keyword>
<keyword evidence="2" id="KW-0732">Signal</keyword>
<evidence type="ECO:0000256" key="2">
    <source>
        <dbReference type="SAM" id="SignalP"/>
    </source>
</evidence>
<evidence type="ECO:0000313" key="3">
    <source>
        <dbReference type="EMBL" id="GAA96656.1"/>
    </source>
</evidence>
<proteinExistence type="predicted"/>
<dbReference type="Proteomes" id="UP000009131">
    <property type="component" value="Unassembled WGS sequence"/>
</dbReference>
<gene>
    <name evidence="3" type="primary">Mo03327</name>
    <name evidence="3" type="ORF">E5Q_03327</name>
</gene>
<feature type="signal peptide" evidence="2">
    <location>
        <begin position="1"/>
        <end position="17"/>
    </location>
</feature>
<feature type="transmembrane region" description="Helical" evidence="1">
    <location>
        <begin position="361"/>
        <end position="382"/>
    </location>
</feature>
<evidence type="ECO:0000256" key="1">
    <source>
        <dbReference type="SAM" id="Phobius"/>
    </source>
</evidence>
<organism evidence="3 4">
    <name type="scientific">Mixia osmundae (strain CBS 9802 / IAM 14324 / JCM 22182 / KY 12970)</name>
    <dbReference type="NCBI Taxonomy" id="764103"/>
    <lineage>
        <taxon>Eukaryota</taxon>
        <taxon>Fungi</taxon>
        <taxon>Dikarya</taxon>
        <taxon>Basidiomycota</taxon>
        <taxon>Pucciniomycotina</taxon>
        <taxon>Mixiomycetes</taxon>
        <taxon>Mixiales</taxon>
        <taxon>Mixiaceae</taxon>
        <taxon>Mixia</taxon>
    </lineage>
</organism>
<comment type="caution">
    <text evidence="3">The sequence shown here is derived from an EMBL/GenBank/DDBJ whole genome shotgun (WGS) entry which is preliminary data.</text>
</comment>
<dbReference type="AlphaFoldDB" id="G7E1E6"/>
<keyword evidence="1" id="KW-0472">Membrane</keyword>
<keyword evidence="1" id="KW-1133">Transmembrane helix</keyword>
<evidence type="ECO:0000313" key="4">
    <source>
        <dbReference type="Proteomes" id="UP000009131"/>
    </source>
</evidence>
<protein>
    <submittedName>
        <fullName evidence="3">Uncharacterized protein</fullName>
    </submittedName>
</protein>
<feature type="chain" id="PRO_5009955718" evidence="2">
    <location>
        <begin position="18"/>
        <end position="520"/>
    </location>
</feature>
<keyword evidence="4" id="KW-1185">Reference proteome</keyword>
<dbReference type="RefSeq" id="XP_014565185.1">
    <property type="nucleotide sequence ID" value="XM_014709699.1"/>
</dbReference>
<reference evidence="3 4" key="1">
    <citation type="journal article" date="2011" name="J. Gen. Appl. Microbiol.">
        <title>Draft genome sequencing of the enigmatic basidiomycete Mixia osmundae.</title>
        <authorList>
            <person name="Nishida H."/>
            <person name="Nagatsuka Y."/>
            <person name="Sugiyama J."/>
        </authorList>
    </citation>
    <scope>NUCLEOTIDE SEQUENCE [LARGE SCALE GENOMIC DNA]</scope>
    <source>
        <strain evidence="4">CBS 9802 / IAM 14324 / JCM 22182 / KY 12970</strain>
    </source>
</reference>
<accession>G7E1E6</accession>